<dbReference type="InterPro" id="IPR035595">
    <property type="entry name" value="UDP_glycos_trans_CS"/>
</dbReference>
<comment type="catalytic activity">
    <reaction evidence="5">
        <text>glucuronate acceptor + UDP-alpha-D-glucuronate = acceptor beta-D-glucuronoside + UDP + H(+)</text>
        <dbReference type="Rhea" id="RHEA:21032"/>
        <dbReference type="ChEBI" id="CHEBI:15378"/>
        <dbReference type="ChEBI" id="CHEBI:58052"/>
        <dbReference type="ChEBI" id="CHEBI:58223"/>
        <dbReference type="ChEBI" id="CHEBI:132367"/>
        <dbReference type="ChEBI" id="CHEBI:132368"/>
        <dbReference type="EC" id="2.4.1.17"/>
    </reaction>
</comment>
<evidence type="ECO:0000256" key="1">
    <source>
        <dbReference type="ARBA" id="ARBA00009995"/>
    </source>
</evidence>
<keyword evidence="5" id="KW-0812">Transmembrane</keyword>
<comment type="similarity">
    <text evidence="1 4">Belongs to the UDP-glycosyltransferase family.</text>
</comment>
<dbReference type="CDD" id="cd03784">
    <property type="entry name" value="GT1_Gtf-like"/>
    <property type="match status" value="1"/>
</dbReference>
<dbReference type="Proteomes" id="UP001153737">
    <property type="component" value="Chromosome 15"/>
</dbReference>
<dbReference type="FunFam" id="3.40.50.2000:FF:000050">
    <property type="entry name" value="UDP-glucuronosyltransferase"/>
    <property type="match status" value="1"/>
</dbReference>
<dbReference type="GO" id="GO:0016020">
    <property type="term" value="C:membrane"/>
    <property type="evidence" value="ECO:0007669"/>
    <property type="project" value="UniProtKB-SubCell"/>
</dbReference>
<keyword evidence="3 4" id="KW-0808">Transferase</keyword>
<dbReference type="SUPFAM" id="SSF53756">
    <property type="entry name" value="UDP-Glycosyltransferase/glycogen phosphorylase"/>
    <property type="match status" value="1"/>
</dbReference>
<dbReference type="OrthoDB" id="5835829at2759"/>
<dbReference type="InterPro" id="IPR002213">
    <property type="entry name" value="UDP_glucos_trans"/>
</dbReference>
<accession>A0A9P0GTP2</accession>
<name>A0A9P0GTP2_PHACE</name>
<keyword evidence="5" id="KW-1133">Transmembrane helix</keyword>
<evidence type="ECO:0000256" key="3">
    <source>
        <dbReference type="ARBA" id="ARBA00022679"/>
    </source>
</evidence>
<evidence type="ECO:0000256" key="4">
    <source>
        <dbReference type="RuleBase" id="RU003718"/>
    </source>
</evidence>
<protein>
    <recommendedName>
        <fullName evidence="5">UDP-glucuronosyltransferase</fullName>
        <ecNumber evidence="5">2.4.1.17</ecNumber>
    </recommendedName>
</protein>
<dbReference type="Gene3D" id="3.40.50.2000">
    <property type="entry name" value="Glycogen Phosphorylase B"/>
    <property type="match status" value="1"/>
</dbReference>
<dbReference type="PROSITE" id="PS00375">
    <property type="entry name" value="UDPGT"/>
    <property type="match status" value="1"/>
</dbReference>
<organism evidence="6 7">
    <name type="scientific">Phaedon cochleariae</name>
    <name type="common">Mustard beetle</name>
    <dbReference type="NCBI Taxonomy" id="80249"/>
    <lineage>
        <taxon>Eukaryota</taxon>
        <taxon>Metazoa</taxon>
        <taxon>Ecdysozoa</taxon>
        <taxon>Arthropoda</taxon>
        <taxon>Hexapoda</taxon>
        <taxon>Insecta</taxon>
        <taxon>Pterygota</taxon>
        <taxon>Neoptera</taxon>
        <taxon>Endopterygota</taxon>
        <taxon>Coleoptera</taxon>
        <taxon>Polyphaga</taxon>
        <taxon>Cucujiformia</taxon>
        <taxon>Chrysomeloidea</taxon>
        <taxon>Chrysomelidae</taxon>
        <taxon>Chrysomelinae</taxon>
        <taxon>Chrysomelini</taxon>
        <taxon>Phaedon</taxon>
    </lineage>
</organism>
<evidence type="ECO:0000256" key="2">
    <source>
        <dbReference type="ARBA" id="ARBA00022676"/>
    </source>
</evidence>
<sequence>MRFRLPTILSLVFLTNTICAYRILGIFPISSKSHYNLGGALMRALAEAGHDVTVVTVFPDNETPKNGTWREIYLKELYVKQQELLKNQISPTEMPKSDISKMLFMSYFFNSLGVTITEELLADPKMQELIRSGDEFDVVIVPQFLIEAVKALSNHFNAHLVLLNNHAANSWMNHLVGNPTIPSFFPEVVLAYPEDMSFFQRVKNTVCKYIQLLSYHLVVYPRHSKLVSQYISEDIDFYDALYNVSLVLSNSHESLSNPQPSVPCMKDIGGFHIKPPKKLPVDLQKYLDDAKEGAILYSLGSNVRSVDLPVSTREALLKAFAKRKENILMKWEDDVLPGKPENVRISKWLPQSDILAHPNVKLFITHGGFLSTSETVYHGVPIIAIPIFGDQLLNARLAENGGFAVVLDITDLTEENLSAALEKMISDPKYTENVKERSQIFHDRIHSPLEEAIYWIEYVVRHNGAKHLRVPYPQMPWYKYILLDVFLFFACILALSYIVLRFICKHTVGRLFRKEKIKVQ</sequence>
<dbReference type="EMBL" id="OU896721">
    <property type="protein sequence ID" value="CAH1153883.1"/>
    <property type="molecule type" value="Genomic_DNA"/>
</dbReference>
<feature type="transmembrane region" description="Helical" evidence="5">
    <location>
        <begin position="477"/>
        <end position="504"/>
    </location>
</feature>
<keyword evidence="7" id="KW-1185">Reference proteome</keyword>
<gene>
    <name evidence="6" type="ORF">PHAECO_LOCUS4984</name>
</gene>
<dbReference type="EC" id="2.4.1.17" evidence="5"/>
<dbReference type="PANTHER" id="PTHR48043">
    <property type="entry name" value="EG:EG0003.4 PROTEIN-RELATED"/>
    <property type="match status" value="1"/>
</dbReference>
<evidence type="ECO:0000256" key="5">
    <source>
        <dbReference type="RuleBase" id="RU362059"/>
    </source>
</evidence>
<comment type="subcellular location">
    <subcellularLocation>
        <location evidence="5">Membrane</location>
        <topology evidence="5">Single-pass membrane protein</topology>
    </subcellularLocation>
</comment>
<dbReference type="GO" id="GO:0015020">
    <property type="term" value="F:glucuronosyltransferase activity"/>
    <property type="evidence" value="ECO:0007669"/>
    <property type="project" value="UniProtKB-EC"/>
</dbReference>
<evidence type="ECO:0000313" key="6">
    <source>
        <dbReference type="EMBL" id="CAH1153883.1"/>
    </source>
</evidence>
<evidence type="ECO:0000313" key="7">
    <source>
        <dbReference type="Proteomes" id="UP001153737"/>
    </source>
</evidence>
<reference evidence="6" key="2">
    <citation type="submission" date="2022-10" db="EMBL/GenBank/DDBJ databases">
        <authorList>
            <consortium name="ENA_rothamsted_submissions"/>
            <consortium name="culmorum"/>
            <person name="King R."/>
        </authorList>
    </citation>
    <scope>NUCLEOTIDE SEQUENCE</scope>
</reference>
<dbReference type="InterPro" id="IPR050271">
    <property type="entry name" value="UDP-glycosyltransferase"/>
</dbReference>
<reference evidence="6" key="1">
    <citation type="submission" date="2022-01" db="EMBL/GenBank/DDBJ databases">
        <authorList>
            <person name="King R."/>
        </authorList>
    </citation>
    <scope>NUCLEOTIDE SEQUENCE</scope>
</reference>
<keyword evidence="2 4" id="KW-0328">Glycosyltransferase</keyword>
<dbReference type="Pfam" id="PF00201">
    <property type="entry name" value="UDPGT"/>
    <property type="match status" value="1"/>
</dbReference>
<proteinExistence type="inferred from homology"/>
<dbReference type="PANTHER" id="PTHR48043:SF159">
    <property type="entry name" value="EG:EG0003.4 PROTEIN-RELATED"/>
    <property type="match status" value="1"/>
</dbReference>
<keyword evidence="5" id="KW-0472">Membrane</keyword>
<dbReference type="AlphaFoldDB" id="A0A9P0GTP2"/>